<reference evidence="2 3" key="1">
    <citation type="submission" date="2021-05" db="EMBL/GenBank/DDBJ databases">
        <title>Genome Assembly of Synthetic Allotetraploid Brassica napus Reveals Homoeologous Exchanges between Subgenomes.</title>
        <authorList>
            <person name="Davis J.T."/>
        </authorList>
    </citation>
    <scope>NUCLEOTIDE SEQUENCE [LARGE SCALE GENOMIC DNA]</scope>
    <source>
        <strain evidence="3">cv. Da-Ae</strain>
        <tissue evidence="2">Seedling</tissue>
    </source>
</reference>
<sequence>MRLDKNYGLLFNPEEKDKVYKTQDAGNDLGKSSCVATYGSWLLLITYTEEARGSMYRVLIKLWAHLSVMFDEENAVSIKKGDSSWKPITQLSLSSIEDCFNMIYKDRKLYFLNYYKLTIFDFSGHVPLQVFKISVRGCVKRAVGGAIRLPGTIPCKRYWACYKNNMVVTVDGDVLIVNSMREDGFIDGSKWEEVVSLGDEAILLELGITVLAKDMEGIKRNSIYFNGSDLVNPYDENDVFIFNLDTKKVEHPHQFVCSSVLCSNARWFLPSFKHE</sequence>
<evidence type="ECO:0000313" key="3">
    <source>
        <dbReference type="Proteomes" id="UP000824890"/>
    </source>
</evidence>
<name>A0ABQ7XXW4_BRANA</name>
<dbReference type="Proteomes" id="UP000824890">
    <property type="component" value="Unassembled WGS sequence"/>
</dbReference>
<dbReference type="PANTHER" id="PTHR44259:SF25">
    <property type="entry name" value="F-BOX DOMAIN-CONTAINING PROTEIN"/>
    <property type="match status" value="1"/>
</dbReference>
<dbReference type="InterPro" id="IPR050942">
    <property type="entry name" value="F-box_BR-signaling"/>
</dbReference>
<dbReference type="InterPro" id="IPR005174">
    <property type="entry name" value="KIB1-4_b-propeller"/>
</dbReference>
<comment type="caution">
    <text evidence="2">The sequence shown here is derived from an EMBL/GenBank/DDBJ whole genome shotgun (WGS) entry which is preliminary data.</text>
</comment>
<dbReference type="PANTHER" id="PTHR44259">
    <property type="entry name" value="OS07G0183000 PROTEIN-RELATED"/>
    <property type="match status" value="1"/>
</dbReference>
<accession>A0ABQ7XXW4</accession>
<proteinExistence type="predicted"/>
<evidence type="ECO:0000313" key="2">
    <source>
        <dbReference type="EMBL" id="KAH0859871.1"/>
    </source>
</evidence>
<keyword evidence="3" id="KW-1185">Reference proteome</keyword>
<evidence type="ECO:0000259" key="1">
    <source>
        <dbReference type="Pfam" id="PF03478"/>
    </source>
</evidence>
<protein>
    <recommendedName>
        <fullName evidence="1">KIB1-4 beta-propeller domain-containing protein</fullName>
    </recommendedName>
</protein>
<dbReference type="EMBL" id="JAGKQM010000019">
    <property type="protein sequence ID" value="KAH0859871.1"/>
    <property type="molecule type" value="Genomic_DNA"/>
</dbReference>
<dbReference type="Pfam" id="PF03478">
    <property type="entry name" value="Beta-prop_KIB1-4"/>
    <property type="match status" value="1"/>
</dbReference>
<organism evidence="2 3">
    <name type="scientific">Brassica napus</name>
    <name type="common">Rape</name>
    <dbReference type="NCBI Taxonomy" id="3708"/>
    <lineage>
        <taxon>Eukaryota</taxon>
        <taxon>Viridiplantae</taxon>
        <taxon>Streptophyta</taxon>
        <taxon>Embryophyta</taxon>
        <taxon>Tracheophyta</taxon>
        <taxon>Spermatophyta</taxon>
        <taxon>Magnoliopsida</taxon>
        <taxon>eudicotyledons</taxon>
        <taxon>Gunneridae</taxon>
        <taxon>Pentapetalae</taxon>
        <taxon>rosids</taxon>
        <taxon>malvids</taxon>
        <taxon>Brassicales</taxon>
        <taxon>Brassicaceae</taxon>
        <taxon>Brassiceae</taxon>
        <taxon>Brassica</taxon>
    </lineage>
</organism>
<feature type="domain" description="KIB1-4 beta-propeller" evidence="1">
    <location>
        <begin position="72"/>
        <end position="243"/>
    </location>
</feature>
<gene>
    <name evidence="2" type="ORF">HID58_088132</name>
</gene>